<dbReference type="PANTHER" id="PTHR21666">
    <property type="entry name" value="PEPTIDASE-RELATED"/>
    <property type="match status" value="1"/>
</dbReference>
<accession>A0A1G1ZN60</accession>
<proteinExistence type="predicted"/>
<dbReference type="InterPro" id="IPR016047">
    <property type="entry name" value="M23ase_b-sheet_dom"/>
</dbReference>
<gene>
    <name evidence="3" type="ORF">A3A16_01360</name>
</gene>
<dbReference type="CDD" id="cd12797">
    <property type="entry name" value="M23_peptidase"/>
    <property type="match status" value="1"/>
</dbReference>
<dbReference type="Pfam" id="PF01551">
    <property type="entry name" value="Peptidase_M23"/>
    <property type="match status" value="1"/>
</dbReference>
<dbReference type="EMBL" id="MHJJ01000005">
    <property type="protein sequence ID" value="OGY66014.1"/>
    <property type="molecule type" value="Genomic_DNA"/>
</dbReference>
<sequence length="414" mass="46727">MNYEKKIKIVFLLFLILNSYFLIPALAAAPEELKKAVQDKSSALQEINNQISIIQKELDATQGQKKTLKKELDNVDYSIKQVSLGIRSSEINIEKLKLEIESLQYDIDDAENKIILEKEAIIQILRLLQEKDNEGFLLVFLKNTALSDAVLETQNLANLNDSLSQEIENLRNLRKNLKDILDTKSEKKQLIELENKNLKNKKIIAEDQKKNKQFLLAQTKNQEKAYQDLIGDLEKRQTEVAAEIEKIEEELRQTIDPSLLPIPRPGVLAMPVNGRLTQSFGDTPFSRAGGYRGKIHNGIDIGAPIGAPVFAAEDGRVMATGDQDKYCYRGAYGKFILIEHKNNLTTLYAHLSRQIVKENDIVKRGDLIGYVGKTGYAIGPHLHFTVYGTPVLMKQSRVCGLMPFGGYLNPLDYL</sequence>
<evidence type="ECO:0000313" key="4">
    <source>
        <dbReference type="Proteomes" id="UP000177942"/>
    </source>
</evidence>
<feature type="domain" description="M23ase beta-sheet core" evidence="2">
    <location>
        <begin position="295"/>
        <end position="387"/>
    </location>
</feature>
<dbReference type="Proteomes" id="UP000177942">
    <property type="component" value="Unassembled WGS sequence"/>
</dbReference>
<evidence type="ECO:0000313" key="3">
    <source>
        <dbReference type="EMBL" id="OGY66014.1"/>
    </source>
</evidence>
<keyword evidence="1" id="KW-0175">Coiled coil</keyword>
<dbReference type="AlphaFoldDB" id="A0A1G1ZN60"/>
<dbReference type="InterPro" id="IPR050570">
    <property type="entry name" value="Cell_wall_metabolism_enzyme"/>
</dbReference>
<evidence type="ECO:0000259" key="2">
    <source>
        <dbReference type="Pfam" id="PF01551"/>
    </source>
</evidence>
<feature type="coiled-coil region" evidence="1">
    <location>
        <begin position="37"/>
        <end position="120"/>
    </location>
</feature>
<comment type="caution">
    <text evidence="3">The sequence shown here is derived from an EMBL/GenBank/DDBJ whole genome shotgun (WGS) entry which is preliminary data.</text>
</comment>
<organism evidence="3 4">
    <name type="scientific">Candidatus Harrisonbacteria bacterium RIFCSPLOWO2_01_FULL_44_18</name>
    <dbReference type="NCBI Taxonomy" id="1798407"/>
    <lineage>
        <taxon>Bacteria</taxon>
        <taxon>Candidatus Harrisoniibacteriota</taxon>
    </lineage>
</organism>
<evidence type="ECO:0000256" key="1">
    <source>
        <dbReference type="SAM" id="Coils"/>
    </source>
</evidence>
<name>A0A1G1ZN60_9BACT</name>
<dbReference type="PANTHER" id="PTHR21666:SF270">
    <property type="entry name" value="MUREIN HYDROLASE ACTIVATOR ENVC"/>
    <property type="match status" value="1"/>
</dbReference>
<dbReference type="SUPFAM" id="SSF51261">
    <property type="entry name" value="Duplicated hybrid motif"/>
    <property type="match status" value="1"/>
</dbReference>
<feature type="coiled-coil region" evidence="1">
    <location>
        <begin position="153"/>
        <end position="250"/>
    </location>
</feature>
<dbReference type="Gene3D" id="2.70.70.10">
    <property type="entry name" value="Glucose Permease (Domain IIA)"/>
    <property type="match status" value="1"/>
</dbReference>
<protein>
    <recommendedName>
        <fullName evidence="2">M23ase beta-sheet core domain-containing protein</fullName>
    </recommendedName>
</protein>
<reference evidence="3 4" key="1">
    <citation type="journal article" date="2016" name="Nat. Commun.">
        <title>Thousands of microbial genomes shed light on interconnected biogeochemical processes in an aquifer system.</title>
        <authorList>
            <person name="Anantharaman K."/>
            <person name="Brown C.T."/>
            <person name="Hug L.A."/>
            <person name="Sharon I."/>
            <person name="Castelle C.J."/>
            <person name="Probst A.J."/>
            <person name="Thomas B.C."/>
            <person name="Singh A."/>
            <person name="Wilkins M.J."/>
            <person name="Karaoz U."/>
            <person name="Brodie E.L."/>
            <person name="Williams K.H."/>
            <person name="Hubbard S.S."/>
            <person name="Banfield J.F."/>
        </authorList>
    </citation>
    <scope>NUCLEOTIDE SEQUENCE [LARGE SCALE GENOMIC DNA]</scope>
</reference>
<dbReference type="STRING" id="1798407.A3A16_01360"/>
<dbReference type="Gene3D" id="6.10.250.3150">
    <property type="match status" value="1"/>
</dbReference>
<dbReference type="GO" id="GO:0004222">
    <property type="term" value="F:metalloendopeptidase activity"/>
    <property type="evidence" value="ECO:0007669"/>
    <property type="project" value="TreeGrafter"/>
</dbReference>
<dbReference type="InterPro" id="IPR011055">
    <property type="entry name" value="Dup_hybrid_motif"/>
</dbReference>